<reference evidence="5 6" key="1">
    <citation type="submission" date="2016-12" db="EMBL/GenBank/DDBJ databases">
        <title>The genomes of Aspergillus section Nigri reveals drivers in fungal speciation.</title>
        <authorList>
            <consortium name="DOE Joint Genome Institute"/>
            <person name="Vesth T.C."/>
            <person name="Nybo J."/>
            <person name="Theobald S."/>
            <person name="Brandl J."/>
            <person name="Frisvad J.C."/>
            <person name="Nielsen K.F."/>
            <person name="Lyhne E.K."/>
            <person name="Kogle M.E."/>
            <person name="Kuo A."/>
            <person name="Riley R."/>
            <person name="Clum A."/>
            <person name="Nolan M."/>
            <person name="Lipzen A."/>
            <person name="Salamov A."/>
            <person name="Henrissat B."/>
            <person name="Wiebenga A."/>
            <person name="De Vries R.P."/>
            <person name="Grigoriev I.V."/>
            <person name="Mortensen U.H."/>
            <person name="Andersen M.R."/>
            <person name="Baker S.E."/>
        </authorList>
    </citation>
    <scope>NUCLEOTIDE SEQUENCE [LARGE SCALE GENOMIC DNA]</scope>
    <source>
        <strain evidence="5 6">CBS 117.55</strain>
    </source>
</reference>
<evidence type="ECO:0000256" key="2">
    <source>
        <dbReference type="ARBA" id="ARBA00023139"/>
    </source>
</evidence>
<accession>A0A317W9I3</accession>
<feature type="region of interest" description="Disordered" evidence="4">
    <location>
        <begin position="1"/>
        <end position="90"/>
    </location>
</feature>
<dbReference type="Proteomes" id="UP000247233">
    <property type="component" value="Unassembled WGS sequence"/>
</dbReference>
<comment type="caution">
    <text evidence="5">The sequence shown here is derived from an EMBL/GenBank/DDBJ whole genome shotgun (WGS) entry which is preliminary data.</text>
</comment>
<dbReference type="EMBL" id="MSFL01000013">
    <property type="protein sequence ID" value="PWY81912.1"/>
    <property type="molecule type" value="Genomic_DNA"/>
</dbReference>
<name>A0A317W9I3_9EURO</name>
<keyword evidence="6" id="KW-1185">Reference proteome</keyword>
<feature type="compositionally biased region" description="Basic and acidic residues" evidence="4">
    <location>
        <begin position="132"/>
        <end position="143"/>
    </location>
</feature>
<keyword evidence="1" id="KW-0519">Myristate</keyword>
<dbReference type="Pfam" id="PF15811">
    <property type="entry name" value="SVIP"/>
    <property type="match status" value="1"/>
</dbReference>
<evidence type="ECO:0000313" key="5">
    <source>
        <dbReference type="EMBL" id="PWY81912.1"/>
    </source>
</evidence>
<dbReference type="GeneID" id="37065508"/>
<dbReference type="AlphaFoldDB" id="A0A317W9I3"/>
<evidence type="ECO:0000256" key="3">
    <source>
        <dbReference type="ARBA" id="ARBA00023288"/>
    </source>
</evidence>
<evidence type="ECO:0000313" key="6">
    <source>
        <dbReference type="Proteomes" id="UP000247233"/>
    </source>
</evidence>
<evidence type="ECO:0000256" key="4">
    <source>
        <dbReference type="SAM" id="MobiDB-lite"/>
    </source>
</evidence>
<feature type="compositionally biased region" description="Polar residues" evidence="4">
    <location>
        <begin position="1"/>
        <end position="11"/>
    </location>
</feature>
<feature type="region of interest" description="Disordered" evidence="4">
    <location>
        <begin position="107"/>
        <end position="152"/>
    </location>
</feature>
<dbReference type="InterPro" id="IPR031632">
    <property type="entry name" value="SVIP"/>
</dbReference>
<sequence>MGNLCSKSKNPPESDAFSTPGRVLGSGPNPNPNSNAPRPPPAQSSAPRAPLPSNTKLNSGLGSGTAGRTVADRDTTSTDGDVGGGGKVDPRMNAALAAQKRAELASTATKGKLGSKLAAQKAQTQTQTLNEASRDEIAARDADGAAQARAWQ</sequence>
<proteinExistence type="predicted"/>
<protein>
    <submittedName>
        <fullName evidence="5">Uncharacterized protein</fullName>
    </submittedName>
</protein>
<feature type="compositionally biased region" description="Low complexity" evidence="4">
    <location>
        <begin position="43"/>
        <end position="53"/>
    </location>
</feature>
<feature type="compositionally biased region" description="Low complexity" evidence="4">
    <location>
        <begin position="116"/>
        <end position="129"/>
    </location>
</feature>
<keyword evidence="3" id="KW-0449">Lipoprotein</keyword>
<organism evidence="5 6">
    <name type="scientific">Aspergillus heteromorphus CBS 117.55</name>
    <dbReference type="NCBI Taxonomy" id="1448321"/>
    <lineage>
        <taxon>Eukaryota</taxon>
        <taxon>Fungi</taxon>
        <taxon>Dikarya</taxon>
        <taxon>Ascomycota</taxon>
        <taxon>Pezizomycotina</taxon>
        <taxon>Eurotiomycetes</taxon>
        <taxon>Eurotiomycetidae</taxon>
        <taxon>Eurotiales</taxon>
        <taxon>Aspergillaceae</taxon>
        <taxon>Aspergillus</taxon>
        <taxon>Aspergillus subgen. Circumdati</taxon>
    </lineage>
</organism>
<evidence type="ECO:0000256" key="1">
    <source>
        <dbReference type="ARBA" id="ARBA00022707"/>
    </source>
</evidence>
<gene>
    <name evidence="5" type="ORF">BO70DRAFT_362345</name>
</gene>
<dbReference type="RefSeq" id="XP_025399177.1">
    <property type="nucleotide sequence ID" value="XM_025543271.1"/>
</dbReference>
<keyword evidence="2" id="KW-0564">Palmitate</keyword>
<dbReference type="VEuPathDB" id="FungiDB:BO70DRAFT_362345"/>